<dbReference type="AlphaFoldDB" id="A0A9N9ADL0"/>
<sequence>MQHNLKPPSLIGFHNNKNYFKNIAFSQGWYCLSKKKIYKHQFLVTDPQFRALMNSNFDNFIHENPQLASRLEGRNSSNYSRNSFMCHRMVVQDNSPGLSMKEVSMIASALWDSMDSATKGRCDTESIKRKCEKRIRISNIGDGNVNVIESVEDDGNTCFINMVPRRNDLEEIERALCIEIDEILSKSSA</sequence>
<gene>
    <name evidence="1" type="ORF">AMORRO_LOCUS4553</name>
</gene>
<name>A0A9N9ADL0_9GLOM</name>
<protein>
    <submittedName>
        <fullName evidence="1">4828_t:CDS:1</fullName>
    </submittedName>
</protein>
<evidence type="ECO:0000313" key="1">
    <source>
        <dbReference type="EMBL" id="CAG8528457.1"/>
    </source>
</evidence>
<dbReference type="Proteomes" id="UP000789342">
    <property type="component" value="Unassembled WGS sequence"/>
</dbReference>
<proteinExistence type="predicted"/>
<dbReference type="EMBL" id="CAJVPV010002520">
    <property type="protein sequence ID" value="CAG8528457.1"/>
    <property type="molecule type" value="Genomic_DNA"/>
</dbReference>
<evidence type="ECO:0000313" key="2">
    <source>
        <dbReference type="Proteomes" id="UP000789342"/>
    </source>
</evidence>
<accession>A0A9N9ADL0</accession>
<keyword evidence="2" id="KW-1185">Reference proteome</keyword>
<organism evidence="1 2">
    <name type="scientific">Acaulospora morrowiae</name>
    <dbReference type="NCBI Taxonomy" id="94023"/>
    <lineage>
        <taxon>Eukaryota</taxon>
        <taxon>Fungi</taxon>
        <taxon>Fungi incertae sedis</taxon>
        <taxon>Mucoromycota</taxon>
        <taxon>Glomeromycotina</taxon>
        <taxon>Glomeromycetes</taxon>
        <taxon>Diversisporales</taxon>
        <taxon>Acaulosporaceae</taxon>
        <taxon>Acaulospora</taxon>
    </lineage>
</organism>
<comment type="caution">
    <text evidence="1">The sequence shown here is derived from an EMBL/GenBank/DDBJ whole genome shotgun (WGS) entry which is preliminary data.</text>
</comment>
<reference evidence="1" key="1">
    <citation type="submission" date="2021-06" db="EMBL/GenBank/DDBJ databases">
        <authorList>
            <person name="Kallberg Y."/>
            <person name="Tangrot J."/>
            <person name="Rosling A."/>
        </authorList>
    </citation>
    <scope>NUCLEOTIDE SEQUENCE</scope>
    <source>
        <strain evidence="1">CL551</strain>
    </source>
</reference>